<feature type="domain" description="VOC" evidence="1">
    <location>
        <begin position="5"/>
        <end position="125"/>
    </location>
</feature>
<dbReference type="SUPFAM" id="SSF54593">
    <property type="entry name" value="Glyoxalase/Bleomycin resistance protein/Dihydroxybiphenyl dioxygenase"/>
    <property type="match status" value="1"/>
</dbReference>
<reference evidence="2 5" key="2">
    <citation type="submission" date="2020-10" db="EMBL/GenBank/DDBJ databases">
        <title>Campylobacter californiensis sp. nov. isolated from cattle and feral swine in California.</title>
        <authorList>
            <person name="Miller W.G."/>
        </authorList>
    </citation>
    <scope>NUCLEOTIDE SEQUENCE [LARGE SCALE GENOMIC DNA]</scope>
    <source>
        <strain evidence="2 5">RM12919</strain>
    </source>
</reference>
<name>A0AAW3ZZ43_9BACT</name>
<evidence type="ECO:0000313" key="4">
    <source>
        <dbReference type="Proteomes" id="UP000650616"/>
    </source>
</evidence>
<comment type="caution">
    <text evidence="3">The sequence shown here is derived from an EMBL/GenBank/DDBJ whole genome shotgun (WGS) entry which is preliminary data.</text>
</comment>
<evidence type="ECO:0000259" key="1">
    <source>
        <dbReference type="PROSITE" id="PS51819"/>
    </source>
</evidence>
<evidence type="ECO:0000313" key="5">
    <source>
        <dbReference type="Proteomes" id="UP001318760"/>
    </source>
</evidence>
<proteinExistence type="predicted"/>
<evidence type="ECO:0000313" key="2">
    <source>
        <dbReference type="EMBL" id="MBE2986895.1"/>
    </source>
</evidence>
<dbReference type="PANTHER" id="PTHR21366">
    <property type="entry name" value="GLYOXALASE FAMILY PROTEIN"/>
    <property type="match status" value="1"/>
</dbReference>
<sequence length="126" mass="13907">MKISALDHFVLTVKDVNCSIKFYTQILGMKEISFEDGRKAVKFGSMKINFHQLGKEVKPNALNATVGSADICLLTTTLLEDVLKECKAKNVDVISDIVKRTGAKGAINSIYLRDPDGNLIEISQYV</sequence>
<dbReference type="RefSeq" id="WP_169938448.1">
    <property type="nucleotide sequence ID" value="NZ_CP012545.1"/>
</dbReference>
<dbReference type="EMBL" id="JADBHS010000013">
    <property type="protein sequence ID" value="MBE2986895.1"/>
    <property type="molecule type" value="Genomic_DNA"/>
</dbReference>
<dbReference type="InterPro" id="IPR050383">
    <property type="entry name" value="GlyoxalaseI/FosfomycinResist"/>
</dbReference>
<dbReference type="InterPro" id="IPR029068">
    <property type="entry name" value="Glyas_Bleomycin-R_OHBP_Dase"/>
</dbReference>
<keyword evidence="4" id="KW-1185">Reference proteome</keyword>
<gene>
    <name evidence="2" type="ORF">CCAL12919_07155</name>
    <name evidence="3" type="ORF">CCAL9337_08135</name>
</gene>
<dbReference type="InterPro" id="IPR004360">
    <property type="entry name" value="Glyas_Fos-R_dOase_dom"/>
</dbReference>
<dbReference type="PROSITE" id="PS51819">
    <property type="entry name" value="VOC"/>
    <property type="match status" value="1"/>
</dbReference>
<protein>
    <submittedName>
        <fullName evidence="3">VOC family protein</fullName>
    </submittedName>
</protein>
<dbReference type="Proteomes" id="UP000650616">
    <property type="component" value="Unassembled WGS sequence"/>
</dbReference>
<organism evidence="3 4">
    <name type="scientific">Campylobacter californiensis</name>
    <dbReference type="NCBI Taxonomy" id="1032243"/>
    <lineage>
        <taxon>Bacteria</taxon>
        <taxon>Pseudomonadati</taxon>
        <taxon>Campylobacterota</taxon>
        <taxon>Epsilonproteobacteria</taxon>
        <taxon>Campylobacterales</taxon>
        <taxon>Campylobacteraceae</taxon>
        <taxon>Campylobacter</taxon>
    </lineage>
</organism>
<dbReference type="Proteomes" id="UP001318760">
    <property type="component" value="Unassembled WGS sequence"/>
</dbReference>
<accession>A0AAW3ZZ43</accession>
<dbReference type="AlphaFoldDB" id="A0AAW3ZZ43"/>
<dbReference type="EMBL" id="LIWG01000011">
    <property type="protein sequence ID" value="MBE3608685.1"/>
    <property type="molecule type" value="Genomic_DNA"/>
</dbReference>
<dbReference type="InterPro" id="IPR037523">
    <property type="entry name" value="VOC_core"/>
</dbReference>
<reference evidence="3 4" key="1">
    <citation type="submission" date="2015-08" db="EMBL/GenBank/DDBJ databases">
        <title>Comparative genomics of the Campylobacter concisus group.</title>
        <authorList>
            <person name="Yee E."/>
            <person name="Chapman M.H."/>
            <person name="Huynh S."/>
            <person name="Bono J.L."/>
            <person name="On S.L."/>
            <person name="St Leger J."/>
            <person name="Foster G."/>
            <person name="Parker C.T."/>
            <person name="Miller W.G."/>
        </authorList>
    </citation>
    <scope>NUCLEOTIDE SEQUENCE [LARGE SCALE GENOMIC DNA]</scope>
    <source>
        <strain evidence="3 4">RM9337</strain>
    </source>
</reference>
<evidence type="ECO:0000313" key="3">
    <source>
        <dbReference type="EMBL" id="MBE3608685.1"/>
    </source>
</evidence>
<dbReference type="Gene3D" id="3.10.180.10">
    <property type="entry name" value="2,3-Dihydroxybiphenyl 1,2-Dioxygenase, domain 1"/>
    <property type="match status" value="1"/>
</dbReference>
<dbReference type="PANTHER" id="PTHR21366:SF14">
    <property type="entry name" value="GLYOXALASE DOMAIN-CONTAINING PROTEIN 5"/>
    <property type="match status" value="1"/>
</dbReference>
<dbReference type="CDD" id="cd07253">
    <property type="entry name" value="GLOD5"/>
    <property type="match status" value="1"/>
</dbReference>
<dbReference type="Pfam" id="PF00903">
    <property type="entry name" value="Glyoxalase"/>
    <property type="match status" value="1"/>
</dbReference>